<accession>A0A8J3C7C4</accession>
<evidence type="ECO:0000313" key="2">
    <source>
        <dbReference type="Proteomes" id="UP000637578"/>
    </source>
</evidence>
<reference evidence="1" key="1">
    <citation type="journal article" date="2014" name="Int. J. Syst. Evol. Microbiol.">
        <title>Complete genome sequence of Corynebacterium casei LMG S-19264T (=DSM 44701T), isolated from a smear-ripened cheese.</title>
        <authorList>
            <consortium name="US DOE Joint Genome Institute (JGI-PGF)"/>
            <person name="Walter F."/>
            <person name="Albersmeier A."/>
            <person name="Kalinowski J."/>
            <person name="Ruckert C."/>
        </authorList>
    </citation>
    <scope>NUCLEOTIDE SEQUENCE</scope>
    <source>
        <strain evidence="1">CGMCC 4.5737</strain>
    </source>
</reference>
<reference evidence="1" key="2">
    <citation type="submission" date="2020-09" db="EMBL/GenBank/DDBJ databases">
        <authorList>
            <person name="Sun Q."/>
            <person name="Zhou Y."/>
        </authorList>
    </citation>
    <scope>NUCLEOTIDE SEQUENCE</scope>
    <source>
        <strain evidence="1">CGMCC 4.5737</strain>
    </source>
</reference>
<gene>
    <name evidence="1" type="ORF">GCM10012275_02250</name>
</gene>
<keyword evidence="2" id="KW-1185">Reference proteome</keyword>
<proteinExistence type="predicted"/>
<protein>
    <submittedName>
        <fullName evidence="1">Uncharacterized protein</fullName>
    </submittedName>
</protein>
<dbReference type="EMBL" id="BMMK01000001">
    <property type="protein sequence ID" value="GGM34475.1"/>
    <property type="molecule type" value="Genomic_DNA"/>
</dbReference>
<name>A0A8J3C7C4_9PSEU</name>
<sequence>MGYFNRSPVTIGTWVSVEEGSDVHCIVCRDEKSVMVHFGDADFELVLDRGMLEQCVTRFTEALRTLTAAQAPEAITA</sequence>
<dbReference type="RefSeq" id="WP_189052897.1">
    <property type="nucleotide sequence ID" value="NZ_BMMK01000001.1"/>
</dbReference>
<dbReference type="AlphaFoldDB" id="A0A8J3C7C4"/>
<organism evidence="1 2">
    <name type="scientific">Longimycelium tulufanense</name>
    <dbReference type="NCBI Taxonomy" id="907463"/>
    <lineage>
        <taxon>Bacteria</taxon>
        <taxon>Bacillati</taxon>
        <taxon>Actinomycetota</taxon>
        <taxon>Actinomycetes</taxon>
        <taxon>Pseudonocardiales</taxon>
        <taxon>Pseudonocardiaceae</taxon>
        <taxon>Longimycelium</taxon>
    </lineage>
</organism>
<comment type="caution">
    <text evidence="1">The sequence shown here is derived from an EMBL/GenBank/DDBJ whole genome shotgun (WGS) entry which is preliminary data.</text>
</comment>
<dbReference type="Proteomes" id="UP000637578">
    <property type="component" value="Unassembled WGS sequence"/>
</dbReference>
<evidence type="ECO:0000313" key="1">
    <source>
        <dbReference type="EMBL" id="GGM34475.1"/>
    </source>
</evidence>